<dbReference type="GO" id="GO:0043565">
    <property type="term" value="F:sequence-specific DNA binding"/>
    <property type="evidence" value="ECO:0007669"/>
    <property type="project" value="InterPro"/>
</dbReference>
<dbReference type="AlphaFoldDB" id="A0A942IBJ9"/>
<dbReference type="InterPro" id="IPR010921">
    <property type="entry name" value="Trp_repressor/repl_initiator"/>
</dbReference>
<evidence type="ECO:0000313" key="3">
    <source>
        <dbReference type="Proteomes" id="UP000680348"/>
    </source>
</evidence>
<comment type="caution">
    <text evidence="2">The sequence shown here is derived from an EMBL/GenBank/DDBJ whole genome shotgun (WGS) entry which is preliminary data.</text>
</comment>
<organism evidence="2 3">
    <name type="scientific">Pseudaminobacter soli</name>
    <name type="common">ex Zhang et al. 2022</name>
    <dbReference type="NCBI Taxonomy" id="2831468"/>
    <lineage>
        <taxon>Bacteria</taxon>
        <taxon>Pseudomonadati</taxon>
        <taxon>Pseudomonadota</taxon>
        <taxon>Alphaproteobacteria</taxon>
        <taxon>Hyphomicrobiales</taxon>
        <taxon>Phyllobacteriaceae</taxon>
        <taxon>Pseudaminobacter</taxon>
    </lineage>
</organism>
<dbReference type="InterPro" id="IPR027417">
    <property type="entry name" value="P-loop_NTPase"/>
</dbReference>
<dbReference type="SUPFAM" id="SSF48295">
    <property type="entry name" value="TrpR-like"/>
    <property type="match status" value="1"/>
</dbReference>
<reference evidence="2" key="1">
    <citation type="submission" date="2021-04" db="EMBL/GenBank/DDBJ databases">
        <title>Pseudaminobacter soli sp. nov., isolated from paddy soil contaminated by heavy metals.</title>
        <authorList>
            <person name="Zhang K."/>
        </authorList>
    </citation>
    <scope>NUCLEOTIDE SEQUENCE</scope>
    <source>
        <strain evidence="2">19-2017</strain>
    </source>
</reference>
<dbReference type="GO" id="GO:0004803">
    <property type="term" value="F:transposase activity"/>
    <property type="evidence" value="ECO:0007669"/>
    <property type="project" value="InterPro"/>
</dbReference>
<name>A0A942IBJ9_9HYPH</name>
<dbReference type="EMBL" id="JAGWCR010000015">
    <property type="protein sequence ID" value="MBS3651681.1"/>
    <property type="molecule type" value="Genomic_DNA"/>
</dbReference>
<accession>A0A942IBJ9</accession>
<dbReference type="InterPro" id="IPR002514">
    <property type="entry name" value="Transposase_8"/>
</dbReference>
<dbReference type="Pfam" id="PF01527">
    <property type="entry name" value="HTH_Tnp_1"/>
    <property type="match status" value="1"/>
</dbReference>
<evidence type="ECO:0000313" key="2">
    <source>
        <dbReference type="EMBL" id="MBS3651681.1"/>
    </source>
</evidence>
<sequence>MSLERNSRPKPGGTNQGGRRHQSGSPRQQRRNWSTEAKAGIVAEALMPGVNVSAIARAHGIAPQQVFAWRRRAVQEGTVPGNPESRENASPLQADANAPLSTSLTVLSLPVAAALFQALDEAGVRYGIVRNLATLPDALAGRDDVDLLVDKQDYPAFCAIVNRFHGLRGVSLSCHDNVCAGREDWFVPDFSCGGYLHLDTHIGVRVGWKFRKRYLAFDYSAITGWQRTSVNGVSVPVVSPEDEIRIAIARFAFRAWALPWRRWVAISGDWKDQLAKLPAVPGEQGVHVAECRFGRTGMVSCRIRQEGDGLAVDRRDLTRLRHSIRQMSGFTGSGGIADPAVHLVRKISYRAVSVLGRLMPRAVPAKRRLGSGGIVVALVGPDGLGKSTQVDRLTKLFRWKFGCAKAYLGTGEGTGWWLRKVLQRLVFRHRRQLKAAAVQSDNEAASQRRGAKQGILGAGLAVWGVLIAIERYAVVKRAHRWATRGLIVICDRWPQARRSGYLDGPMIPPKLSLVRGLAPLARLEQKLYQKMEEFRPHLTLHLVSDHAVSDSRKPGEISKEAFDARLSLMAELRALDKDIRVVDASSGIEAVNRELFRRIWLSL</sequence>
<feature type="compositionally biased region" description="Polar residues" evidence="1">
    <location>
        <begin position="23"/>
        <end position="33"/>
    </location>
</feature>
<dbReference type="Proteomes" id="UP000680348">
    <property type="component" value="Unassembled WGS sequence"/>
</dbReference>
<protein>
    <submittedName>
        <fullName evidence="2">Transposase</fullName>
    </submittedName>
</protein>
<dbReference type="Gene3D" id="3.40.50.300">
    <property type="entry name" value="P-loop containing nucleotide triphosphate hydrolases"/>
    <property type="match status" value="1"/>
</dbReference>
<proteinExistence type="predicted"/>
<dbReference type="SUPFAM" id="SSF52540">
    <property type="entry name" value="P-loop containing nucleoside triphosphate hydrolases"/>
    <property type="match status" value="1"/>
</dbReference>
<dbReference type="GO" id="GO:0006313">
    <property type="term" value="P:DNA transposition"/>
    <property type="evidence" value="ECO:0007669"/>
    <property type="project" value="InterPro"/>
</dbReference>
<keyword evidence="3" id="KW-1185">Reference proteome</keyword>
<feature type="region of interest" description="Disordered" evidence="1">
    <location>
        <begin position="1"/>
        <end position="33"/>
    </location>
</feature>
<evidence type="ECO:0000256" key="1">
    <source>
        <dbReference type="SAM" id="MobiDB-lite"/>
    </source>
</evidence>
<gene>
    <name evidence="2" type="ORF">KEU06_23975</name>
</gene>